<dbReference type="Pfam" id="PF00096">
    <property type="entry name" value="zf-C2H2"/>
    <property type="match status" value="3"/>
</dbReference>
<dbReference type="EMBL" id="JAKKPZ010000002">
    <property type="protein sequence ID" value="KAI1726557.1"/>
    <property type="molecule type" value="Genomic_DNA"/>
</dbReference>
<comment type="subcellular location">
    <subcellularLocation>
        <location evidence="1 10 11">Nucleus</location>
    </subcellularLocation>
</comment>
<dbReference type="InterPro" id="IPR051574">
    <property type="entry name" value="ZnF_E-box_Homeobox"/>
</dbReference>
<dbReference type="CDD" id="cd00086">
    <property type="entry name" value="homeodomain"/>
    <property type="match status" value="1"/>
</dbReference>
<dbReference type="PROSITE" id="PS50071">
    <property type="entry name" value="HOMEOBOX_2"/>
    <property type="match status" value="1"/>
</dbReference>
<dbReference type="Proteomes" id="UP001201812">
    <property type="component" value="Unassembled WGS sequence"/>
</dbReference>
<feature type="region of interest" description="Disordered" evidence="12">
    <location>
        <begin position="633"/>
        <end position="653"/>
    </location>
</feature>
<dbReference type="AlphaFoldDB" id="A0AAD4RCX2"/>
<evidence type="ECO:0000256" key="12">
    <source>
        <dbReference type="SAM" id="MobiDB-lite"/>
    </source>
</evidence>
<keyword evidence="7 10" id="KW-0371">Homeobox</keyword>
<dbReference type="PROSITE" id="PS50157">
    <property type="entry name" value="ZINC_FINGER_C2H2_2"/>
    <property type="match status" value="5"/>
</dbReference>
<dbReference type="GO" id="GO:0022603">
    <property type="term" value="P:regulation of anatomical structure morphogenesis"/>
    <property type="evidence" value="ECO:0007669"/>
    <property type="project" value="UniProtKB-ARBA"/>
</dbReference>
<dbReference type="GO" id="GO:0000981">
    <property type="term" value="F:DNA-binding transcription factor activity, RNA polymerase II-specific"/>
    <property type="evidence" value="ECO:0007669"/>
    <property type="project" value="InterPro"/>
</dbReference>
<keyword evidence="16" id="KW-1185">Reference proteome</keyword>
<feature type="domain" description="C2H2-type" evidence="14">
    <location>
        <begin position="663"/>
        <end position="690"/>
    </location>
</feature>
<feature type="region of interest" description="Disordered" evidence="12">
    <location>
        <begin position="322"/>
        <end position="349"/>
    </location>
</feature>
<feature type="compositionally biased region" description="Basic and acidic residues" evidence="12">
    <location>
        <begin position="322"/>
        <end position="331"/>
    </location>
</feature>
<dbReference type="InterPro" id="IPR001356">
    <property type="entry name" value="HD"/>
</dbReference>
<dbReference type="InterPro" id="IPR013087">
    <property type="entry name" value="Znf_C2H2_type"/>
</dbReference>
<keyword evidence="2" id="KW-0479">Metal-binding</keyword>
<feature type="domain" description="C2H2-type" evidence="14">
    <location>
        <begin position="691"/>
        <end position="718"/>
    </location>
</feature>
<evidence type="ECO:0000256" key="10">
    <source>
        <dbReference type="PROSITE-ProRule" id="PRU00108"/>
    </source>
</evidence>
<feature type="domain" description="C2H2-type" evidence="14">
    <location>
        <begin position="94"/>
        <end position="128"/>
    </location>
</feature>
<dbReference type="SMART" id="SM00389">
    <property type="entry name" value="HOX"/>
    <property type="match status" value="1"/>
</dbReference>
<dbReference type="GO" id="GO:0008270">
    <property type="term" value="F:zinc ion binding"/>
    <property type="evidence" value="ECO:0007669"/>
    <property type="project" value="UniProtKB-KW"/>
</dbReference>
<evidence type="ECO:0000313" key="15">
    <source>
        <dbReference type="EMBL" id="KAI1726557.1"/>
    </source>
</evidence>
<evidence type="ECO:0000313" key="16">
    <source>
        <dbReference type="Proteomes" id="UP001201812"/>
    </source>
</evidence>
<evidence type="ECO:0000256" key="7">
    <source>
        <dbReference type="ARBA" id="ARBA00023155"/>
    </source>
</evidence>
<feature type="compositionally biased region" description="Polar residues" evidence="12">
    <location>
        <begin position="514"/>
        <end position="531"/>
    </location>
</feature>
<feature type="DNA-binding region" description="Homeobox" evidence="10">
    <location>
        <begin position="374"/>
        <end position="433"/>
    </location>
</feature>
<evidence type="ECO:0000256" key="9">
    <source>
        <dbReference type="PROSITE-ProRule" id="PRU00042"/>
    </source>
</evidence>
<evidence type="ECO:0000256" key="2">
    <source>
        <dbReference type="ARBA" id="ARBA00022723"/>
    </source>
</evidence>
<dbReference type="PROSITE" id="PS00028">
    <property type="entry name" value="ZINC_FINGER_C2H2_1"/>
    <property type="match status" value="3"/>
</dbReference>
<reference evidence="15" key="1">
    <citation type="submission" date="2022-01" db="EMBL/GenBank/DDBJ databases">
        <title>Genome Sequence Resource for Two Populations of Ditylenchus destructor, the Migratory Endoparasitic Phytonematode.</title>
        <authorList>
            <person name="Zhang H."/>
            <person name="Lin R."/>
            <person name="Xie B."/>
        </authorList>
    </citation>
    <scope>NUCLEOTIDE SEQUENCE</scope>
    <source>
        <strain evidence="15">BazhouSP</strain>
    </source>
</reference>
<gene>
    <name evidence="15" type="ORF">DdX_03279</name>
</gene>
<protein>
    <submittedName>
        <fullName evidence="15">Zinc-finger double domain-containing protein</fullName>
    </submittedName>
</protein>
<dbReference type="Gene3D" id="1.10.10.60">
    <property type="entry name" value="Homeodomain-like"/>
    <property type="match status" value="1"/>
</dbReference>
<organism evidence="15 16">
    <name type="scientific">Ditylenchus destructor</name>
    <dbReference type="NCBI Taxonomy" id="166010"/>
    <lineage>
        <taxon>Eukaryota</taxon>
        <taxon>Metazoa</taxon>
        <taxon>Ecdysozoa</taxon>
        <taxon>Nematoda</taxon>
        <taxon>Chromadorea</taxon>
        <taxon>Rhabditida</taxon>
        <taxon>Tylenchina</taxon>
        <taxon>Tylenchomorpha</taxon>
        <taxon>Sphaerularioidea</taxon>
        <taxon>Anguinidae</taxon>
        <taxon>Anguininae</taxon>
        <taxon>Ditylenchus</taxon>
    </lineage>
</organism>
<evidence type="ECO:0000256" key="8">
    <source>
        <dbReference type="ARBA" id="ARBA00023242"/>
    </source>
</evidence>
<keyword evidence="5" id="KW-0862">Zinc</keyword>
<dbReference type="InterPro" id="IPR017970">
    <property type="entry name" value="Homeobox_CS"/>
</dbReference>
<keyword evidence="3" id="KW-0677">Repeat</keyword>
<dbReference type="InterPro" id="IPR036236">
    <property type="entry name" value="Znf_C2H2_sf"/>
</dbReference>
<feature type="domain" description="C2H2-type" evidence="14">
    <location>
        <begin position="66"/>
        <end position="93"/>
    </location>
</feature>
<dbReference type="Pfam" id="PF00046">
    <property type="entry name" value="Homeodomain"/>
    <property type="match status" value="1"/>
</dbReference>
<keyword evidence="8 10" id="KW-0539">Nucleus</keyword>
<evidence type="ECO:0000256" key="5">
    <source>
        <dbReference type="ARBA" id="ARBA00022833"/>
    </source>
</evidence>
<evidence type="ECO:0000256" key="4">
    <source>
        <dbReference type="ARBA" id="ARBA00022771"/>
    </source>
</evidence>
<name>A0AAD4RCX2_9BILA</name>
<dbReference type="GO" id="GO:0000978">
    <property type="term" value="F:RNA polymerase II cis-regulatory region sequence-specific DNA binding"/>
    <property type="evidence" value="ECO:0007669"/>
    <property type="project" value="TreeGrafter"/>
</dbReference>
<feature type="region of interest" description="Disordered" evidence="12">
    <location>
        <begin position="496"/>
        <end position="541"/>
    </location>
</feature>
<dbReference type="Gene3D" id="3.30.160.60">
    <property type="entry name" value="Classic Zinc Finger"/>
    <property type="match status" value="5"/>
</dbReference>
<dbReference type="SMART" id="SM00355">
    <property type="entry name" value="ZnF_C2H2"/>
    <property type="match status" value="5"/>
</dbReference>
<dbReference type="SUPFAM" id="SSF57667">
    <property type="entry name" value="beta-beta-alpha zinc fingers"/>
    <property type="match status" value="3"/>
</dbReference>
<feature type="domain" description="Homeobox" evidence="13">
    <location>
        <begin position="372"/>
        <end position="432"/>
    </location>
</feature>
<keyword evidence="6 10" id="KW-0238">DNA-binding</keyword>
<comment type="caution">
    <text evidence="15">The sequence shown here is derived from an EMBL/GenBank/DDBJ whole genome shotgun (WGS) entry which is preliminary data.</text>
</comment>
<dbReference type="SUPFAM" id="SSF46689">
    <property type="entry name" value="Homeodomain-like"/>
    <property type="match status" value="1"/>
</dbReference>
<dbReference type="PANTHER" id="PTHR24391:SF27">
    <property type="entry name" value="ZINC FINGER PROTEIN 1"/>
    <property type="match status" value="1"/>
</dbReference>
<dbReference type="PROSITE" id="PS00027">
    <property type="entry name" value="HOMEOBOX_1"/>
    <property type="match status" value="1"/>
</dbReference>
<evidence type="ECO:0000256" key="11">
    <source>
        <dbReference type="RuleBase" id="RU000682"/>
    </source>
</evidence>
<proteinExistence type="predicted"/>
<dbReference type="FunFam" id="3.30.160.60:FF:001465">
    <property type="entry name" value="Zinc finger protein 560"/>
    <property type="match status" value="1"/>
</dbReference>
<dbReference type="FunFam" id="3.30.160.60:FF:000744">
    <property type="entry name" value="zinc finger E-box-binding homeobox 1"/>
    <property type="match status" value="1"/>
</dbReference>
<dbReference type="GO" id="GO:0005634">
    <property type="term" value="C:nucleus"/>
    <property type="evidence" value="ECO:0007669"/>
    <property type="project" value="UniProtKB-SubCell"/>
</dbReference>
<dbReference type="PANTHER" id="PTHR24391">
    <property type="entry name" value="HISTONE H4 TRANSCRIPTION FACTOR-RELATED"/>
    <property type="match status" value="1"/>
</dbReference>
<feature type="domain" description="C2H2-type" evidence="14">
    <location>
        <begin position="719"/>
        <end position="747"/>
    </location>
</feature>
<evidence type="ECO:0000256" key="3">
    <source>
        <dbReference type="ARBA" id="ARBA00022737"/>
    </source>
</evidence>
<evidence type="ECO:0000256" key="1">
    <source>
        <dbReference type="ARBA" id="ARBA00004123"/>
    </source>
</evidence>
<sequence length="769" mass="85749">MMGMTEHSLPSESLCNQTAGHNMEDSKLDEAALLRERQQQLAAALTPTNLSQVIDLCFNNTTERKFKCAECPKAFKFKHHLKEHLRIHSGEKPFECRYCSKRFSHSGSYSSHMSSKKCMQQQHQSSATPFDQFSFYRAFTQHYANGGASVQNGGWSTSPANSYTGLLQAAAALAANATSKSSSTASPIKEEASTPAEVKKGQADGYLVDGIRIFDSLKEQQTSQNNANLSLLFQAYPSSQLFNPIMNNANTNPLQQLRAALLQQQLLQAASSSCPIESGTFSTQMALAALLSQKNLTNFGIQSAFTSANGIKKETNVTFHQPEEHKVKKEEIDEENDNMDAESCTSRDDGEISIDDGCDKLANGIVAEHGDWKPMRSRSFLTDAQVAILDQHFKKNRFPSKYDLSALAVKIGVNKRVVQVWFQNARAKLKRAAAASSRLIAISDRLSRNAWKNMNDVDGHNDFQAASQFASNLIKCDTDNSLPVANTAENVHMDTTESHEIMEQQTSDEDEKVTSTTRDTPNGESTRQTEGLSCDHPDTPLDLSIRSASVASEHEINTETQHEPLWSTSTFIGFVNKECENIKEALQKADSGIEGGSTQSESGGSSIWPSPSNFLSQYSMLGTSGLAELQRVLERSDSSSTSPSSKKVRNNWRAHRTEEDGLYSCDQCDKTFGKQSSLARHKYEHSGQRPYKCDQCEKAFKHKHHLTEHNRLHTGDKPFQCNKCLKRFSHSGSYSQHMNHRYSYCKPFRQQQQQMQKEGSEECEEQQEL</sequence>
<evidence type="ECO:0000259" key="14">
    <source>
        <dbReference type="PROSITE" id="PS50157"/>
    </source>
</evidence>
<keyword evidence="4 9" id="KW-0863">Zinc-finger</keyword>
<evidence type="ECO:0000256" key="6">
    <source>
        <dbReference type="ARBA" id="ARBA00023125"/>
    </source>
</evidence>
<accession>A0AAD4RCX2</accession>
<dbReference type="GO" id="GO:2000026">
    <property type="term" value="P:regulation of multicellular organismal development"/>
    <property type="evidence" value="ECO:0007669"/>
    <property type="project" value="UniProtKB-ARBA"/>
</dbReference>
<dbReference type="InterPro" id="IPR009057">
    <property type="entry name" value="Homeodomain-like_sf"/>
</dbReference>
<dbReference type="FunFam" id="3.30.160.60:FF:000013">
    <property type="entry name" value="Putative zinc finger E-box-binding homeobox 2"/>
    <property type="match status" value="2"/>
</dbReference>
<dbReference type="GO" id="GO:0000122">
    <property type="term" value="P:negative regulation of transcription by RNA polymerase II"/>
    <property type="evidence" value="ECO:0007669"/>
    <property type="project" value="UniProtKB-ARBA"/>
</dbReference>
<evidence type="ECO:0000259" key="13">
    <source>
        <dbReference type="PROSITE" id="PS50071"/>
    </source>
</evidence>
<dbReference type="FunFam" id="3.30.160.60:FF:000145">
    <property type="entry name" value="Zinc finger protein 574"/>
    <property type="match status" value="1"/>
</dbReference>